<dbReference type="InterPro" id="IPR003661">
    <property type="entry name" value="HisK_dim/P_dom"/>
</dbReference>
<dbReference type="Pfam" id="PF08448">
    <property type="entry name" value="PAS_4"/>
    <property type="match status" value="1"/>
</dbReference>
<dbReference type="GO" id="GO:0009927">
    <property type="term" value="F:histidine phosphotransfer kinase activity"/>
    <property type="evidence" value="ECO:0007669"/>
    <property type="project" value="TreeGrafter"/>
</dbReference>
<evidence type="ECO:0000256" key="7">
    <source>
        <dbReference type="SAM" id="Coils"/>
    </source>
</evidence>
<dbReference type="RefSeq" id="WP_013782722.1">
    <property type="nucleotide sequence ID" value="NC_015554.1"/>
</dbReference>
<dbReference type="Gene3D" id="1.10.287.130">
    <property type="match status" value="1"/>
</dbReference>
<dbReference type="SMART" id="SM00091">
    <property type="entry name" value="PAS"/>
    <property type="match status" value="3"/>
</dbReference>
<organism evidence="11 12">
    <name type="scientific">Alteromonas naphthalenivorans</name>
    <dbReference type="NCBI Taxonomy" id="715451"/>
    <lineage>
        <taxon>Bacteria</taxon>
        <taxon>Pseudomonadati</taxon>
        <taxon>Pseudomonadota</taxon>
        <taxon>Gammaproteobacteria</taxon>
        <taxon>Alteromonadales</taxon>
        <taxon>Alteromonadaceae</taxon>
        <taxon>Alteromonas/Salinimonas group</taxon>
        <taxon>Alteromonas</taxon>
    </lineage>
</organism>
<evidence type="ECO:0000256" key="2">
    <source>
        <dbReference type="ARBA" id="ARBA00012438"/>
    </source>
</evidence>
<dbReference type="InterPro" id="IPR035965">
    <property type="entry name" value="PAS-like_dom_sf"/>
</dbReference>
<feature type="modified residue" description="4-aspartylphosphate" evidence="6">
    <location>
        <position position="801"/>
    </location>
</feature>
<dbReference type="PANTHER" id="PTHR43047">
    <property type="entry name" value="TWO-COMPONENT HISTIDINE PROTEIN KINASE"/>
    <property type="match status" value="1"/>
</dbReference>
<dbReference type="SMART" id="SM00387">
    <property type="entry name" value="HATPase_c"/>
    <property type="match status" value="1"/>
</dbReference>
<feature type="coiled-coil region" evidence="7">
    <location>
        <begin position="89"/>
        <end position="133"/>
    </location>
</feature>
<evidence type="ECO:0000313" key="11">
    <source>
        <dbReference type="EMBL" id="AEF01780.1"/>
    </source>
</evidence>
<feature type="domain" description="Histidine kinase" evidence="9">
    <location>
        <begin position="513"/>
        <end position="724"/>
    </location>
</feature>
<keyword evidence="5 11" id="KW-0418">Kinase</keyword>
<evidence type="ECO:0000256" key="1">
    <source>
        <dbReference type="ARBA" id="ARBA00000085"/>
    </source>
</evidence>
<dbReference type="CDD" id="cd00156">
    <property type="entry name" value="REC"/>
    <property type="match status" value="1"/>
</dbReference>
<dbReference type="EMBL" id="CP002339">
    <property type="protein sequence ID" value="AEF01780.1"/>
    <property type="molecule type" value="Genomic_DNA"/>
</dbReference>
<dbReference type="SMART" id="SM00448">
    <property type="entry name" value="REC"/>
    <property type="match status" value="1"/>
</dbReference>
<dbReference type="NCBIfam" id="TIGR00229">
    <property type="entry name" value="sensory_box"/>
    <property type="match status" value="1"/>
</dbReference>
<evidence type="ECO:0000259" key="10">
    <source>
        <dbReference type="PROSITE" id="PS50110"/>
    </source>
</evidence>
<dbReference type="Gene3D" id="3.40.50.2300">
    <property type="match status" value="1"/>
</dbReference>
<dbReference type="Gene3D" id="3.30.450.20">
    <property type="entry name" value="PAS domain"/>
    <property type="match status" value="2"/>
</dbReference>
<dbReference type="SUPFAM" id="SSF55785">
    <property type="entry name" value="PYP-like sensor domain (PAS domain)"/>
    <property type="match status" value="3"/>
</dbReference>
<dbReference type="InterPro" id="IPR011006">
    <property type="entry name" value="CheY-like_superfamily"/>
</dbReference>
<gene>
    <name evidence="11" type="ordered locus">ambt_01115</name>
</gene>
<dbReference type="Proteomes" id="UP000000683">
    <property type="component" value="Chromosome"/>
</dbReference>
<dbReference type="InterPro" id="IPR003594">
    <property type="entry name" value="HATPase_dom"/>
</dbReference>
<dbReference type="Pfam" id="PF02518">
    <property type="entry name" value="HATPase_c"/>
    <property type="match status" value="1"/>
</dbReference>
<reference evidence="11 12" key="1">
    <citation type="journal article" date="2011" name="J. Bacteriol.">
        <title>Complete genome sequence of the polycyclic aromatic hydrocarbon-degrading bacterium Alteromonas sp. strain SN2.</title>
        <authorList>
            <person name="Jin H.M."/>
            <person name="Jeong H."/>
            <person name="Moon E.J."/>
            <person name="Math R.K."/>
            <person name="Lee K."/>
            <person name="Kim H.J."/>
            <person name="Jeon C.O."/>
            <person name="Oh T.K."/>
            <person name="Kim J.F."/>
        </authorList>
    </citation>
    <scope>NUCLEOTIDE SEQUENCE [LARGE SCALE GENOMIC DNA]</scope>
    <source>
        <strain evidence="12">JCM 17741 / KACC 18427 / KCTC 11700BP / SN2</strain>
    </source>
</reference>
<dbReference type="SUPFAM" id="SSF47384">
    <property type="entry name" value="Homodimeric domain of signal transducing histidine kinase"/>
    <property type="match status" value="1"/>
</dbReference>
<evidence type="ECO:0000259" key="9">
    <source>
        <dbReference type="PROSITE" id="PS50109"/>
    </source>
</evidence>
<keyword evidence="4" id="KW-0808">Transferase</keyword>
<dbReference type="PROSITE" id="PS50109">
    <property type="entry name" value="HIS_KIN"/>
    <property type="match status" value="1"/>
</dbReference>
<proteinExistence type="predicted"/>
<feature type="coiled-coil region" evidence="7">
    <location>
        <begin position="472"/>
        <end position="499"/>
    </location>
</feature>
<accession>F5ZA89</accession>
<dbReference type="SUPFAM" id="SSF55874">
    <property type="entry name" value="ATPase domain of HSP90 chaperone/DNA topoisomerase II/histidine kinase"/>
    <property type="match status" value="1"/>
</dbReference>
<dbReference type="GO" id="GO:0005886">
    <property type="term" value="C:plasma membrane"/>
    <property type="evidence" value="ECO:0007669"/>
    <property type="project" value="TreeGrafter"/>
</dbReference>
<feature type="domain" description="Response regulatory" evidence="10">
    <location>
        <begin position="750"/>
        <end position="866"/>
    </location>
</feature>
<dbReference type="GO" id="GO:0000155">
    <property type="term" value="F:phosphorelay sensor kinase activity"/>
    <property type="evidence" value="ECO:0007669"/>
    <property type="project" value="InterPro"/>
</dbReference>
<sequence>MLKTEQHQTIDSQSNEENLARNKNEAFPEIEEDKTHEETELEKLRRELTRQIDENEKLEKINAALMYRIEEGGFNHHSYRAFEHAVQLSEKVNEKTEALQIVLQKLEKSNTEIARANQETNQLKLRLNDAIESINQAMVLLDSRGAVVYFNRHFVTVWDNYSVTPKIGDHYYDITQLAKHLGIIRRVLPPDSEGRVIYQLSNSRWYQLTIRRTQEGGKVILFNDITEVKLNESNRYEQVIKEKNKLLQSLIDNVDVGILLINQEGGVAFWNNTFITQSNLSKQAMFDCKNIYSLQMHADWSGLNLEKGGDTTQIINENLVVDRRITLLPEGNTLCTFTNVTSQHQYAETLKQNESWIRMITDNVPALIAYIGTDKNFLYTNKGYRDWYGLGEEPLYGVAMEQSHLKHVYPRLIHYVERVNKGEVVSFQSEETNAKGEIGFLQKVYLPHFNDKNEIEGHFVLATDVSHQVRSKQQLQAAKDQLESNVEKRTRELNHANIALQEAMNSKSKFLAAISHDLMQPLSAAILFNESLRDQVQASAEPIVSALDNSLSDLNSLIRTLIETSKLDAGVVQPDKKREDALPLLTQLAEEFSHISHDYEVNFRYKFQDAIVHTDLSLLSRILRNLLSNAMKYGAKGKVLFVARTKGNHLRISIFDQGVGISQADQAVIFKEFSRLENDFNYSYSLGLGLYIVDKMSRLLEHDINVISTQGVGSCFTLTVPLASIQDIEHEASFDAVPQDSLPDNLLDKQIWHIDNDTNMRIAMQTLFENWGVEVVTFSGFAQCMAVMDHCFDECDLLIVDYHLDDGENGLEIAKHIKQTMPAMPIMLCTANHSKALENELEGTNIQLLHKPINSLRLKQALKSAVS</sequence>
<dbReference type="InterPro" id="IPR004358">
    <property type="entry name" value="Sig_transdc_His_kin-like_C"/>
</dbReference>
<dbReference type="Pfam" id="PF13188">
    <property type="entry name" value="PAS_8"/>
    <property type="match status" value="1"/>
</dbReference>
<dbReference type="InterPro" id="IPR036890">
    <property type="entry name" value="HATPase_C_sf"/>
</dbReference>
<dbReference type="PANTHER" id="PTHR43047:SF9">
    <property type="entry name" value="HISTIDINE KINASE"/>
    <property type="match status" value="1"/>
</dbReference>
<dbReference type="eggNOG" id="COG0784">
    <property type="taxonomic scope" value="Bacteria"/>
</dbReference>
<dbReference type="Pfam" id="PF00512">
    <property type="entry name" value="HisKA"/>
    <property type="match status" value="1"/>
</dbReference>
<keyword evidence="7" id="KW-0175">Coiled coil</keyword>
<feature type="region of interest" description="Disordered" evidence="8">
    <location>
        <begin position="1"/>
        <end position="41"/>
    </location>
</feature>
<dbReference type="InterPro" id="IPR000014">
    <property type="entry name" value="PAS"/>
</dbReference>
<evidence type="ECO:0000256" key="8">
    <source>
        <dbReference type="SAM" id="MobiDB-lite"/>
    </source>
</evidence>
<comment type="catalytic activity">
    <reaction evidence="1">
        <text>ATP + protein L-histidine = ADP + protein N-phospho-L-histidine.</text>
        <dbReference type="EC" id="2.7.13.3"/>
    </reaction>
</comment>
<dbReference type="InterPro" id="IPR036097">
    <property type="entry name" value="HisK_dim/P_sf"/>
</dbReference>
<evidence type="ECO:0000256" key="6">
    <source>
        <dbReference type="PROSITE-ProRule" id="PRU00169"/>
    </source>
</evidence>
<evidence type="ECO:0000256" key="3">
    <source>
        <dbReference type="ARBA" id="ARBA00022553"/>
    </source>
</evidence>
<dbReference type="InterPro" id="IPR005467">
    <property type="entry name" value="His_kinase_dom"/>
</dbReference>
<evidence type="ECO:0000313" key="12">
    <source>
        <dbReference type="Proteomes" id="UP000000683"/>
    </source>
</evidence>
<dbReference type="InterPro" id="IPR001789">
    <property type="entry name" value="Sig_transdc_resp-reg_receiver"/>
</dbReference>
<dbReference type="AlphaFoldDB" id="F5ZA89"/>
<evidence type="ECO:0000256" key="5">
    <source>
        <dbReference type="ARBA" id="ARBA00022777"/>
    </source>
</evidence>
<dbReference type="Gene3D" id="3.30.565.10">
    <property type="entry name" value="Histidine kinase-like ATPase, C-terminal domain"/>
    <property type="match status" value="1"/>
</dbReference>
<dbReference type="eggNOG" id="COG2205">
    <property type="taxonomic scope" value="Bacteria"/>
</dbReference>
<keyword evidence="3 6" id="KW-0597">Phosphoprotein</keyword>
<dbReference type="HOGENOM" id="CLU_000445_114_75_6"/>
<protein>
    <recommendedName>
        <fullName evidence="2">histidine kinase</fullName>
        <ecNumber evidence="2">2.7.13.3</ecNumber>
    </recommendedName>
</protein>
<keyword evidence="12" id="KW-1185">Reference proteome</keyword>
<dbReference type="PRINTS" id="PR00344">
    <property type="entry name" value="BCTRLSENSOR"/>
</dbReference>
<dbReference type="Pfam" id="PF00072">
    <property type="entry name" value="Response_reg"/>
    <property type="match status" value="1"/>
</dbReference>
<dbReference type="SUPFAM" id="SSF52172">
    <property type="entry name" value="CheY-like"/>
    <property type="match status" value="1"/>
</dbReference>
<dbReference type="KEGG" id="alt:ambt_01115"/>
<dbReference type="SMART" id="SM00388">
    <property type="entry name" value="HisKA"/>
    <property type="match status" value="1"/>
</dbReference>
<name>F5ZA89_ALTNA</name>
<dbReference type="InterPro" id="IPR013656">
    <property type="entry name" value="PAS_4"/>
</dbReference>
<dbReference type="EC" id="2.7.13.3" evidence="2"/>
<dbReference type="PROSITE" id="PS50110">
    <property type="entry name" value="RESPONSE_REGULATORY"/>
    <property type="match status" value="1"/>
</dbReference>
<dbReference type="CDD" id="cd00082">
    <property type="entry name" value="HisKA"/>
    <property type="match status" value="1"/>
</dbReference>
<evidence type="ECO:0000256" key="4">
    <source>
        <dbReference type="ARBA" id="ARBA00022679"/>
    </source>
</evidence>